<dbReference type="Proteomes" id="UP000054485">
    <property type="component" value="Unassembled WGS sequence"/>
</dbReference>
<name>A0A0D0AX84_9AGAM</name>
<dbReference type="Pfam" id="PF00400">
    <property type="entry name" value="WD40"/>
    <property type="match status" value="1"/>
</dbReference>
<reference evidence="1 2" key="1">
    <citation type="submission" date="2014-04" db="EMBL/GenBank/DDBJ databases">
        <authorList>
            <consortium name="DOE Joint Genome Institute"/>
            <person name="Kuo A."/>
            <person name="Ruytinx J."/>
            <person name="Rineau F."/>
            <person name="Colpaert J."/>
            <person name="Kohler A."/>
            <person name="Nagy L.G."/>
            <person name="Floudas D."/>
            <person name="Copeland A."/>
            <person name="Barry K.W."/>
            <person name="Cichocki N."/>
            <person name="Veneault-Fourrey C."/>
            <person name="LaButti K."/>
            <person name="Lindquist E.A."/>
            <person name="Lipzen A."/>
            <person name="Lundell T."/>
            <person name="Morin E."/>
            <person name="Murat C."/>
            <person name="Sun H."/>
            <person name="Tunlid A."/>
            <person name="Henrissat B."/>
            <person name="Grigoriev I.V."/>
            <person name="Hibbett D.S."/>
            <person name="Martin F."/>
            <person name="Nordberg H.P."/>
            <person name="Cantor M.N."/>
            <person name="Hua S.X."/>
        </authorList>
    </citation>
    <scope>NUCLEOTIDE SEQUENCE [LARGE SCALE GENOMIC DNA]</scope>
    <source>
        <strain evidence="1 2">UH-Slu-Lm8-n1</strain>
    </source>
</reference>
<organism evidence="1 2">
    <name type="scientific">Suillus luteus UH-Slu-Lm8-n1</name>
    <dbReference type="NCBI Taxonomy" id="930992"/>
    <lineage>
        <taxon>Eukaryota</taxon>
        <taxon>Fungi</taxon>
        <taxon>Dikarya</taxon>
        <taxon>Basidiomycota</taxon>
        <taxon>Agaricomycotina</taxon>
        <taxon>Agaricomycetes</taxon>
        <taxon>Agaricomycetidae</taxon>
        <taxon>Boletales</taxon>
        <taxon>Suillineae</taxon>
        <taxon>Suillaceae</taxon>
        <taxon>Suillus</taxon>
    </lineage>
</organism>
<dbReference type="Gene3D" id="2.130.10.10">
    <property type="entry name" value="YVTN repeat-like/Quinoprotein amine dehydrogenase"/>
    <property type="match status" value="1"/>
</dbReference>
<protein>
    <submittedName>
        <fullName evidence="1">Unplaced genomic scaffold CY34scaffold_234, whole genome shotgun sequence</fullName>
    </submittedName>
</protein>
<evidence type="ECO:0000313" key="2">
    <source>
        <dbReference type="Proteomes" id="UP000054485"/>
    </source>
</evidence>
<dbReference type="InParanoid" id="A0A0D0AX84"/>
<dbReference type="EMBL" id="KN835365">
    <property type="protein sequence ID" value="KIK38977.1"/>
    <property type="molecule type" value="Genomic_DNA"/>
</dbReference>
<dbReference type="HOGENOM" id="CLU_2656097_0_0_1"/>
<dbReference type="OrthoDB" id="2670653at2759"/>
<evidence type="ECO:0000313" key="1">
    <source>
        <dbReference type="EMBL" id="KIK38977.1"/>
    </source>
</evidence>
<keyword evidence="2" id="KW-1185">Reference proteome</keyword>
<dbReference type="InterPro" id="IPR001680">
    <property type="entry name" value="WD40_rpt"/>
</dbReference>
<dbReference type="InterPro" id="IPR036322">
    <property type="entry name" value="WD40_repeat_dom_sf"/>
</dbReference>
<reference evidence="2" key="2">
    <citation type="submission" date="2015-01" db="EMBL/GenBank/DDBJ databases">
        <title>Evolutionary Origins and Diversification of the Mycorrhizal Mutualists.</title>
        <authorList>
            <consortium name="DOE Joint Genome Institute"/>
            <consortium name="Mycorrhizal Genomics Consortium"/>
            <person name="Kohler A."/>
            <person name="Kuo A."/>
            <person name="Nagy L.G."/>
            <person name="Floudas D."/>
            <person name="Copeland A."/>
            <person name="Barry K.W."/>
            <person name="Cichocki N."/>
            <person name="Veneault-Fourrey C."/>
            <person name="LaButti K."/>
            <person name="Lindquist E.A."/>
            <person name="Lipzen A."/>
            <person name="Lundell T."/>
            <person name="Morin E."/>
            <person name="Murat C."/>
            <person name="Riley R."/>
            <person name="Ohm R."/>
            <person name="Sun H."/>
            <person name="Tunlid A."/>
            <person name="Henrissat B."/>
            <person name="Grigoriev I.V."/>
            <person name="Hibbett D.S."/>
            <person name="Martin F."/>
        </authorList>
    </citation>
    <scope>NUCLEOTIDE SEQUENCE [LARGE SCALE GENOMIC DNA]</scope>
    <source>
        <strain evidence="2">UH-Slu-Lm8-n1</strain>
    </source>
</reference>
<sequence>MKTFKGHSDRIYCIDISTDNTRLASGSVNSAGKILPLAFCSKNIFHNHVTGAATRRDRCFETTVTGGEDEKVPRSK</sequence>
<dbReference type="AlphaFoldDB" id="A0A0D0AX84"/>
<accession>A0A0D0AX84</accession>
<proteinExistence type="predicted"/>
<dbReference type="SUPFAM" id="SSF50978">
    <property type="entry name" value="WD40 repeat-like"/>
    <property type="match status" value="1"/>
</dbReference>
<dbReference type="InterPro" id="IPR015943">
    <property type="entry name" value="WD40/YVTN_repeat-like_dom_sf"/>
</dbReference>
<gene>
    <name evidence="1" type="ORF">CY34DRAFT_90080</name>
</gene>